<evidence type="ECO:0000259" key="8">
    <source>
        <dbReference type="Pfam" id="PF02108"/>
    </source>
</evidence>
<organism evidence="9 10">
    <name type="scientific">Burkholderia contaminans</name>
    <dbReference type="NCBI Taxonomy" id="488447"/>
    <lineage>
        <taxon>Bacteria</taxon>
        <taxon>Pseudomonadati</taxon>
        <taxon>Pseudomonadota</taxon>
        <taxon>Betaproteobacteria</taxon>
        <taxon>Burkholderiales</taxon>
        <taxon>Burkholderiaceae</taxon>
        <taxon>Burkholderia</taxon>
        <taxon>Burkholderia cepacia complex</taxon>
    </lineage>
</organism>
<dbReference type="PANTHER" id="PTHR34982">
    <property type="entry name" value="YOP PROTEINS TRANSLOCATION PROTEIN L"/>
    <property type="match status" value="1"/>
</dbReference>
<evidence type="ECO:0000256" key="4">
    <source>
        <dbReference type="ARBA" id="ARBA00022927"/>
    </source>
</evidence>
<dbReference type="NCBIfam" id="NF006574">
    <property type="entry name" value="PRK09098.1"/>
    <property type="match status" value="1"/>
</dbReference>
<feature type="region of interest" description="Disordered" evidence="7">
    <location>
        <begin position="251"/>
        <end position="282"/>
    </location>
</feature>
<dbReference type="AlphaFoldDB" id="A0A3N8P2M7"/>
<evidence type="ECO:0000256" key="5">
    <source>
        <dbReference type="ARBA" id="ARBA00024335"/>
    </source>
</evidence>
<comment type="subcellular location">
    <subcellularLocation>
        <location evidence="1">Cytoplasm</location>
    </subcellularLocation>
</comment>
<evidence type="ECO:0000256" key="6">
    <source>
        <dbReference type="ARBA" id="ARBA00040494"/>
    </source>
</evidence>
<proteinExistence type="inferred from homology"/>
<evidence type="ECO:0000256" key="2">
    <source>
        <dbReference type="ARBA" id="ARBA00022448"/>
    </source>
</evidence>
<dbReference type="RefSeq" id="WP_122475815.1">
    <property type="nucleotide sequence ID" value="NZ_CADEVH010000001.1"/>
</dbReference>
<dbReference type="InterPro" id="IPR012842">
    <property type="entry name" value="T3SS_SctL/SctL2"/>
</dbReference>
<gene>
    <name evidence="9" type="ORF">DF037_06635</name>
</gene>
<reference evidence="9 10" key="1">
    <citation type="submission" date="2018-08" db="EMBL/GenBank/DDBJ databases">
        <title>Comparative analysis of Burkholderia isolates from Puerto Rico.</title>
        <authorList>
            <person name="Hall C."/>
            <person name="Sahl J."/>
            <person name="Wagner D."/>
        </authorList>
    </citation>
    <scope>NUCLEOTIDE SEQUENCE [LARGE SCALE GENOMIC DNA]</scope>
    <source>
        <strain evidence="9 10">Bp9001</strain>
    </source>
</reference>
<sequence length="282" mass="30352">MVIWLNSSRLTAGTGDAGEDGPAVRFGVHGDVVRRETFGHLLSIADAYAQLDADRARVLEDAQAEAAAIVAAGEEQAERLLDAARDTYETAEQRGYREGSNRALSEWMERLADATDAQSRLQVRMRERLADIIASAVESIVHSMDREALFERALSTVDRIIDNSTYLRVAVNPQDYEAARAAFDQLAAKWRDLGRPIPVSIVADRQLEPGACVCETDFGSVDASLNTQLRAMRSAVARALKRSIYLDAADANGAADDPDDAAAAGTGDEAENGDAAAAEVSR</sequence>
<accession>A0A3N8P2M7</accession>
<evidence type="ECO:0000313" key="9">
    <source>
        <dbReference type="EMBL" id="RQT35003.1"/>
    </source>
</evidence>
<dbReference type="PANTHER" id="PTHR34982:SF4">
    <property type="entry name" value="TYPE 3 SECRETION SYSTEM STATOR PROTEIN"/>
    <property type="match status" value="1"/>
</dbReference>
<dbReference type="Proteomes" id="UP000269271">
    <property type="component" value="Unassembled WGS sequence"/>
</dbReference>
<evidence type="ECO:0000256" key="7">
    <source>
        <dbReference type="SAM" id="MobiDB-lite"/>
    </source>
</evidence>
<dbReference type="GO" id="GO:0005829">
    <property type="term" value="C:cytosol"/>
    <property type="evidence" value="ECO:0007669"/>
    <property type="project" value="TreeGrafter"/>
</dbReference>
<dbReference type="GO" id="GO:0030254">
    <property type="term" value="P:protein secretion by the type III secretion system"/>
    <property type="evidence" value="ECO:0007669"/>
    <property type="project" value="InterPro"/>
</dbReference>
<keyword evidence="2" id="KW-0813">Transport</keyword>
<keyword evidence="3" id="KW-0963">Cytoplasm</keyword>
<evidence type="ECO:0000256" key="3">
    <source>
        <dbReference type="ARBA" id="ARBA00022490"/>
    </source>
</evidence>
<protein>
    <recommendedName>
        <fullName evidence="6">Type 3 secretion system stator protein</fullName>
    </recommendedName>
</protein>
<dbReference type="EMBL" id="QTQX01000003">
    <property type="protein sequence ID" value="RQT35003.1"/>
    <property type="molecule type" value="Genomic_DNA"/>
</dbReference>
<evidence type="ECO:0000256" key="1">
    <source>
        <dbReference type="ARBA" id="ARBA00004496"/>
    </source>
</evidence>
<comment type="caution">
    <text evidence="9">The sequence shown here is derived from an EMBL/GenBank/DDBJ whole genome shotgun (WGS) entry which is preliminary data.</text>
</comment>
<dbReference type="InterPro" id="IPR051472">
    <property type="entry name" value="T3SS_Stator/FliH"/>
</dbReference>
<evidence type="ECO:0000313" key="10">
    <source>
        <dbReference type="Proteomes" id="UP000269271"/>
    </source>
</evidence>
<name>A0A3N8P2M7_9BURK</name>
<feature type="domain" description="Flagellar assembly protein FliH/Type III secretion system HrpE" evidence="8">
    <location>
        <begin position="116"/>
        <end position="230"/>
    </location>
</feature>
<comment type="similarity">
    <text evidence="5">Belongs to the SctL stator family.</text>
</comment>
<keyword evidence="4" id="KW-0653">Protein transport</keyword>
<dbReference type="InterPro" id="IPR018035">
    <property type="entry name" value="Flagellar_FliH/T3SS_HrpE"/>
</dbReference>
<dbReference type="Pfam" id="PF02108">
    <property type="entry name" value="FliH"/>
    <property type="match status" value="1"/>
</dbReference>
<dbReference type="NCBIfam" id="TIGR02499">
    <property type="entry name" value="HrpE_YscL_not"/>
    <property type="match status" value="1"/>
</dbReference>